<dbReference type="EMBL" id="QUAM01000009">
    <property type="protein sequence ID" value="TPR12310.1"/>
    <property type="molecule type" value="Genomic_DNA"/>
</dbReference>
<sequence length="329" mass="38069">MQLSLRKGRNILLMSNKSESNLLVKKLVGEHEDKIRRINNIRNWDNILLHENIRSPKLVNIDLDKYVVKHKYIDDSVSLDSILNSNLIKNKDFIYEAMLILSKIHSINIDDVDINQSNTKTNHKSPLETMNVNDYKNCSGGELELFSMLQHDLPLLKKLSMDYEYDIAPIHGDIRLDQFLIDNCQKLWIIDFEEFCYGDITKDIAGIIGSLIFNSLLGVFSKSIPDLFNKDDINDDFLKRGSEELDKLTPILKKAIDIYERKRNTKINIKTLSINVGWFLLERVISRSKLTFKLSEIDKAIAGIGRQSIIYPETFISLLKDTEKESYNE</sequence>
<accession>A0ABY2YR33</accession>
<evidence type="ECO:0000313" key="2">
    <source>
        <dbReference type="EMBL" id="TPR12310.1"/>
    </source>
</evidence>
<gene>
    <name evidence="2" type="ORF">DY048_07895</name>
</gene>
<dbReference type="Gene3D" id="3.90.1200.10">
    <property type="match status" value="1"/>
</dbReference>
<dbReference type="Pfam" id="PF01636">
    <property type="entry name" value="APH"/>
    <property type="match status" value="1"/>
</dbReference>
<proteinExistence type="predicted"/>
<organism evidence="2 3">
    <name type="scientific">Apilactobacillus timberlakei</name>
    <dbReference type="NCBI Taxonomy" id="2008380"/>
    <lineage>
        <taxon>Bacteria</taxon>
        <taxon>Bacillati</taxon>
        <taxon>Bacillota</taxon>
        <taxon>Bacilli</taxon>
        <taxon>Lactobacillales</taxon>
        <taxon>Lactobacillaceae</taxon>
        <taxon>Apilactobacillus</taxon>
    </lineage>
</organism>
<reference evidence="2 3" key="1">
    <citation type="submission" date="2018-08" db="EMBL/GenBank/DDBJ databases">
        <title>Comparative genomics of wild bee and flower associated Lactobacillus reveals potential adaptation to the bee host.</title>
        <authorList>
            <person name="Vuong H.Q."/>
            <person name="Mcfrederick Q.S."/>
        </authorList>
    </citation>
    <scope>NUCLEOTIDE SEQUENCE [LARGE SCALE GENOMIC DNA]</scope>
    <source>
        <strain evidence="2 3">HV_04</strain>
    </source>
</reference>
<dbReference type="SUPFAM" id="SSF56112">
    <property type="entry name" value="Protein kinase-like (PK-like)"/>
    <property type="match status" value="1"/>
</dbReference>
<feature type="domain" description="Aminoglycoside phosphotransferase" evidence="1">
    <location>
        <begin position="92"/>
        <end position="208"/>
    </location>
</feature>
<dbReference type="InterPro" id="IPR002575">
    <property type="entry name" value="Aminoglycoside_PTrfase"/>
</dbReference>
<evidence type="ECO:0000313" key="3">
    <source>
        <dbReference type="Proteomes" id="UP000767392"/>
    </source>
</evidence>
<dbReference type="InterPro" id="IPR011009">
    <property type="entry name" value="Kinase-like_dom_sf"/>
</dbReference>
<protein>
    <recommendedName>
        <fullName evidence="1">Aminoglycoside phosphotransferase domain-containing protein</fullName>
    </recommendedName>
</protein>
<name>A0ABY2YR33_9LACO</name>
<dbReference type="RefSeq" id="WP_105988467.1">
    <property type="nucleotide sequence ID" value="NZ_POST01000008.1"/>
</dbReference>
<evidence type="ECO:0000259" key="1">
    <source>
        <dbReference type="Pfam" id="PF01636"/>
    </source>
</evidence>
<dbReference type="Proteomes" id="UP000767392">
    <property type="component" value="Unassembled WGS sequence"/>
</dbReference>
<comment type="caution">
    <text evidence="2">The sequence shown here is derived from an EMBL/GenBank/DDBJ whole genome shotgun (WGS) entry which is preliminary data.</text>
</comment>
<keyword evidence="3" id="KW-1185">Reference proteome</keyword>